<feature type="region of interest" description="Disordered" evidence="1">
    <location>
        <begin position="139"/>
        <end position="382"/>
    </location>
</feature>
<feature type="compositionally biased region" description="Basic residues" evidence="1">
    <location>
        <begin position="262"/>
        <end position="281"/>
    </location>
</feature>
<dbReference type="EMBL" id="LJIJ01000263">
    <property type="protein sequence ID" value="ODM99670.1"/>
    <property type="molecule type" value="Genomic_DNA"/>
</dbReference>
<dbReference type="AlphaFoldDB" id="A0A1D2N353"/>
<reference evidence="3 4" key="1">
    <citation type="journal article" date="2016" name="Genome Biol. Evol.">
        <title>Gene Family Evolution Reflects Adaptation to Soil Environmental Stressors in the Genome of the Collembolan Orchesella cincta.</title>
        <authorList>
            <person name="Faddeeva-Vakhrusheva A."/>
            <person name="Derks M.F."/>
            <person name="Anvar S.Y."/>
            <person name="Agamennone V."/>
            <person name="Suring W."/>
            <person name="Smit S."/>
            <person name="van Straalen N.M."/>
            <person name="Roelofs D."/>
        </authorList>
    </citation>
    <scope>NUCLEOTIDE SEQUENCE [LARGE SCALE GENOMIC DNA]</scope>
    <source>
        <tissue evidence="3">Mixed pool</tissue>
    </source>
</reference>
<keyword evidence="2" id="KW-0732">Signal</keyword>
<dbReference type="Proteomes" id="UP000094527">
    <property type="component" value="Unassembled WGS sequence"/>
</dbReference>
<feature type="region of interest" description="Disordered" evidence="1">
    <location>
        <begin position="488"/>
        <end position="514"/>
    </location>
</feature>
<gene>
    <name evidence="3" type="ORF">Ocin01_06999</name>
</gene>
<keyword evidence="4" id="KW-1185">Reference proteome</keyword>
<feature type="compositionally biased region" description="Basic residues" evidence="1">
    <location>
        <begin position="230"/>
        <end position="253"/>
    </location>
</feature>
<evidence type="ECO:0000256" key="1">
    <source>
        <dbReference type="SAM" id="MobiDB-lite"/>
    </source>
</evidence>
<evidence type="ECO:0000313" key="3">
    <source>
        <dbReference type="EMBL" id="ODM99670.1"/>
    </source>
</evidence>
<accession>A0A1D2N353</accession>
<organism evidence="3 4">
    <name type="scientific">Orchesella cincta</name>
    <name type="common">Springtail</name>
    <name type="synonym">Podura cincta</name>
    <dbReference type="NCBI Taxonomy" id="48709"/>
    <lineage>
        <taxon>Eukaryota</taxon>
        <taxon>Metazoa</taxon>
        <taxon>Ecdysozoa</taxon>
        <taxon>Arthropoda</taxon>
        <taxon>Hexapoda</taxon>
        <taxon>Collembola</taxon>
        <taxon>Entomobryomorpha</taxon>
        <taxon>Entomobryoidea</taxon>
        <taxon>Orchesellidae</taxon>
        <taxon>Orchesellinae</taxon>
        <taxon>Orchesella</taxon>
    </lineage>
</organism>
<name>A0A1D2N353_ORCCI</name>
<comment type="caution">
    <text evidence="3">The sequence shown here is derived from an EMBL/GenBank/DDBJ whole genome shotgun (WGS) entry which is preliminary data.</text>
</comment>
<feature type="compositionally biased region" description="Basic and acidic residues" evidence="1">
    <location>
        <begin position="188"/>
        <end position="201"/>
    </location>
</feature>
<evidence type="ECO:0000313" key="4">
    <source>
        <dbReference type="Proteomes" id="UP000094527"/>
    </source>
</evidence>
<feature type="signal peptide" evidence="2">
    <location>
        <begin position="1"/>
        <end position="23"/>
    </location>
</feature>
<protein>
    <submittedName>
        <fullName evidence="3">Uncharacterized protein</fullName>
    </submittedName>
</protein>
<evidence type="ECO:0000256" key="2">
    <source>
        <dbReference type="SAM" id="SignalP"/>
    </source>
</evidence>
<feature type="compositionally biased region" description="Low complexity" evidence="1">
    <location>
        <begin position="139"/>
        <end position="149"/>
    </location>
</feature>
<feature type="chain" id="PRO_5008904964" evidence="2">
    <location>
        <begin position="24"/>
        <end position="514"/>
    </location>
</feature>
<sequence>MDCKLKSSILTTLVVISITLISSEPVGYGHGFQPFSRRVPRRDDHGPQHYVVPIMRNNNHFTDKHQHIVKENYVQPPSTQPTPESLTTKKPMVVVTTTPEVTTTTIQPQGRTLTATKEPLSGMNQVKVYGNFQTLKTTTTEKPSVETTTAQIRQSATEPTTESSPLKLTTKQIPEIRNGNQEAAGNDITEKTHGESKDGKVIHPIIETTQQPTEGIIKSQTSKVQDRKDGKVKKHRHRHHHSRHGHYKHHRLSKGNQTGHGKEHKSHHHYRSRSHNQHKNKNTSGSHSRQFHGMKSSIRGNSHTRNLKHHSEGLHGGTNQGAYPGRRVKRGVHKRSDESEKGTGVSGESTSIEGNELESDESGAYSESGSEEGRAGDSQSMSVLDIAPGPYLQHHSEEDDSNEAARIDGVFHEPILNNWGEYVEYQRSSLLADPDTKATPKNTGFIPVMETEDHFKYIDKQYKDKNDRMIAFHNLQNFMRQQRKKFRIPEPPQPNEEEEHGGRIFVDLMSDTDE</sequence>
<feature type="compositionally biased region" description="Polar residues" evidence="1">
    <location>
        <begin position="207"/>
        <end position="223"/>
    </location>
</feature>
<feature type="compositionally biased region" description="Polar residues" evidence="1">
    <location>
        <begin position="150"/>
        <end position="183"/>
    </location>
</feature>
<proteinExistence type="predicted"/>